<dbReference type="EMBL" id="CP155447">
    <property type="protein sequence ID" value="XBH00946.1"/>
    <property type="molecule type" value="Genomic_DNA"/>
</dbReference>
<dbReference type="Gene3D" id="1.10.150.320">
    <property type="entry name" value="Photosystem II 12 kDa extrinsic protein"/>
    <property type="match status" value="1"/>
</dbReference>
<evidence type="ECO:0000313" key="3">
    <source>
        <dbReference type="EMBL" id="XBH00946.1"/>
    </source>
</evidence>
<dbReference type="InterPro" id="IPR051675">
    <property type="entry name" value="Endo/Exo/Phosphatase_dom_1"/>
</dbReference>
<dbReference type="InterPro" id="IPR010994">
    <property type="entry name" value="RuvA_2-like"/>
</dbReference>
<dbReference type="PANTHER" id="PTHR21180:SF32">
    <property type="entry name" value="ENDONUCLEASE_EXONUCLEASE_PHOSPHATASE FAMILY DOMAIN-CONTAINING PROTEIN 1"/>
    <property type="match status" value="1"/>
</dbReference>
<dbReference type="PANTHER" id="PTHR21180">
    <property type="entry name" value="ENDONUCLEASE/EXONUCLEASE/PHOSPHATASE FAMILY DOMAIN-CONTAINING PROTEIN 1"/>
    <property type="match status" value="1"/>
</dbReference>
<name>A0AAU7C847_9BACT</name>
<feature type="region of interest" description="Disordered" evidence="1">
    <location>
        <begin position="109"/>
        <end position="133"/>
    </location>
</feature>
<dbReference type="RefSeq" id="WP_406693628.1">
    <property type="nucleotide sequence ID" value="NZ_CP155447.1"/>
</dbReference>
<evidence type="ECO:0000256" key="1">
    <source>
        <dbReference type="SAM" id="MobiDB-lite"/>
    </source>
</evidence>
<dbReference type="GO" id="GO:0015628">
    <property type="term" value="P:protein secretion by the type II secretion system"/>
    <property type="evidence" value="ECO:0007669"/>
    <property type="project" value="TreeGrafter"/>
</dbReference>
<accession>A0AAU7C847</accession>
<dbReference type="AlphaFoldDB" id="A0AAU7C847"/>
<sequence length="133" mass="13850">MPSASSWPLWGWSAPVRGLLIVSTVVGAIGLLIAAPRGKDAPAPVPPLIVDPNTAPAPVLMALPRLGPSLVGRIVAARAQAPFRSIDDLELRVRGLGPATIKALRPHLRIDPTSHQGPDLSLSAAPSMAHHAR</sequence>
<gene>
    <name evidence="3" type="ORF">V5E97_21590</name>
</gene>
<dbReference type="Pfam" id="PF12836">
    <property type="entry name" value="HHH_3"/>
    <property type="match status" value="1"/>
</dbReference>
<keyword evidence="2" id="KW-0472">Membrane</keyword>
<proteinExistence type="predicted"/>
<dbReference type="SUPFAM" id="SSF47781">
    <property type="entry name" value="RuvA domain 2-like"/>
    <property type="match status" value="1"/>
</dbReference>
<reference evidence="3" key="1">
    <citation type="submission" date="2024-05" db="EMBL/GenBank/DDBJ databases">
        <title>Planctomycetes of the genus Singulisphaera possess chitinolytic capabilities.</title>
        <authorList>
            <person name="Ivanova A."/>
        </authorList>
    </citation>
    <scope>NUCLEOTIDE SEQUENCE</scope>
    <source>
        <strain evidence="3">Ch08T</strain>
    </source>
</reference>
<protein>
    <submittedName>
        <fullName evidence="3">Helix-hairpin-helix domain-containing protein</fullName>
    </submittedName>
</protein>
<evidence type="ECO:0000256" key="2">
    <source>
        <dbReference type="SAM" id="Phobius"/>
    </source>
</evidence>
<dbReference type="GO" id="GO:0015627">
    <property type="term" value="C:type II protein secretion system complex"/>
    <property type="evidence" value="ECO:0007669"/>
    <property type="project" value="TreeGrafter"/>
</dbReference>
<feature type="transmembrane region" description="Helical" evidence="2">
    <location>
        <begin position="12"/>
        <end position="34"/>
    </location>
</feature>
<keyword evidence="2" id="KW-0812">Transmembrane</keyword>
<keyword evidence="2" id="KW-1133">Transmembrane helix</keyword>
<organism evidence="3">
    <name type="scientific">Singulisphaera sp. Ch08</name>
    <dbReference type="NCBI Taxonomy" id="3120278"/>
    <lineage>
        <taxon>Bacteria</taxon>
        <taxon>Pseudomonadati</taxon>
        <taxon>Planctomycetota</taxon>
        <taxon>Planctomycetia</taxon>
        <taxon>Isosphaerales</taxon>
        <taxon>Isosphaeraceae</taxon>
        <taxon>Singulisphaera</taxon>
    </lineage>
</organism>